<dbReference type="InterPro" id="IPR036188">
    <property type="entry name" value="FAD/NAD-bd_sf"/>
</dbReference>
<dbReference type="Pfam" id="PF01494">
    <property type="entry name" value="FAD_binding_3"/>
    <property type="match status" value="1"/>
</dbReference>
<reference evidence="7 8" key="1">
    <citation type="submission" date="2018-11" db="EMBL/GenBank/DDBJ databases">
        <title>Genome sequence of Apiotrichum porosum DSM 27194.</title>
        <authorList>
            <person name="Aliyu H."/>
            <person name="Gorte O."/>
            <person name="Ochsenreither K."/>
        </authorList>
    </citation>
    <scope>NUCLEOTIDE SEQUENCE [LARGE SCALE GENOMIC DNA]</scope>
    <source>
        <strain evidence="7 8">DSM 27194</strain>
    </source>
</reference>
<feature type="domain" description="FAD-binding" evidence="5">
    <location>
        <begin position="12"/>
        <end position="418"/>
    </location>
</feature>
<dbReference type="PANTHER" id="PTHR43004">
    <property type="entry name" value="TRK SYSTEM POTASSIUM UPTAKE PROTEIN"/>
    <property type="match status" value="1"/>
</dbReference>
<evidence type="ECO:0000259" key="5">
    <source>
        <dbReference type="Pfam" id="PF01494"/>
    </source>
</evidence>
<dbReference type="GO" id="GO:0016709">
    <property type="term" value="F:oxidoreductase activity, acting on paired donors, with incorporation or reduction of molecular oxygen, NAD(P)H as one donor, and incorporation of one atom of oxygen"/>
    <property type="evidence" value="ECO:0007669"/>
    <property type="project" value="UniProtKB-ARBA"/>
</dbReference>
<name>A0A427XF16_9TREE</name>
<dbReference type="InterPro" id="IPR002938">
    <property type="entry name" value="FAD-bd"/>
</dbReference>
<dbReference type="OrthoDB" id="1716816at2759"/>
<dbReference type="Gene3D" id="3.40.30.20">
    <property type="match status" value="1"/>
</dbReference>
<dbReference type="SUPFAM" id="SSF52833">
    <property type="entry name" value="Thioredoxin-like"/>
    <property type="match status" value="1"/>
</dbReference>
<dbReference type="Proteomes" id="UP000279236">
    <property type="component" value="Unassembled WGS sequence"/>
</dbReference>
<dbReference type="InterPro" id="IPR038220">
    <property type="entry name" value="PHOX_C_sf"/>
</dbReference>
<dbReference type="PANTHER" id="PTHR43004:SF20">
    <property type="entry name" value="2-MONOOXYGENASE, PUTATIVE (AFU_ORTHOLOGUE AFUA_1G13660)-RELATED"/>
    <property type="match status" value="1"/>
</dbReference>
<sequence>MVQGPRHIESSCDVLIVGAGPAGLMAARMLSEFVRQDPSLKVRIIDKRSTKVYNGQADGLQCRTLESFKNLGLADQIVAEANDMCTIALYNPDENGHIRRTDRIPDTLPGISRYHQCVLHQGRIERHFLDSIAEVSDTRIKVERPVQPQKLELDESKAEDNSAYPVKIELRYMREDESVPLQFGHKVENGLFRSNLQTQEEEDSHYALPEGMEPDMVETVHAKYVIGCDGGHSWVRRTLGFNMIGEQTDYIWGVLDAVPASNFPDIRSRCAIHSADSGSIMIIPREDGLVRFYVQLQARAKQGERVDRTAFTPEVVIENAKKIFHPYSFDVSRLDWFTAYHIGQRVTDKFSKNERIFIAGDACHTHSPKAGQGMNTSMMDTYNLCWKLGLVLTGRAERSILKTYESERQPFAQALIDFDHQFSRLFSGRPAKDVADEMGVSMDAFKEAFVKGNKFASGTAICYDASPIVAKGDKGCAITSTPSLAKNIEVGTRFESRQVVRHSEGLPIELGDLLYMNGAFRLILFAGNAADCTQMARIQKFAAYLDSANSVISKYTPAGQHRNATIETITVHSNTREEVEMHDFPAPSLFPKYDYDKIYADCESWHKGHAHAYDHYGIDRQKGCVVVVRPDGYVAAVLDLEDTDKLDAYFGQFMVAPKNAVGANQDPDWTFKTQRA</sequence>
<dbReference type="Pfam" id="PF07976">
    <property type="entry name" value="Phe_hydrox_dim"/>
    <property type="match status" value="1"/>
</dbReference>
<keyword evidence="8" id="KW-1185">Reference proteome</keyword>
<dbReference type="InterPro" id="IPR050641">
    <property type="entry name" value="RIFMO-like"/>
</dbReference>
<keyword evidence="3" id="KW-0274">FAD</keyword>
<dbReference type="Gene3D" id="3.50.50.60">
    <property type="entry name" value="FAD/NAD(P)-binding domain"/>
    <property type="match status" value="1"/>
</dbReference>
<comment type="caution">
    <text evidence="7">The sequence shown here is derived from an EMBL/GenBank/DDBJ whole genome shotgun (WGS) entry which is preliminary data.</text>
</comment>
<keyword evidence="2" id="KW-0285">Flavoprotein</keyword>
<evidence type="ECO:0000313" key="8">
    <source>
        <dbReference type="Proteomes" id="UP000279236"/>
    </source>
</evidence>
<dbReference type="PRINTS" id="PR00420">
    <property type="entry name" value="RNGMNOXGNASE"/>
</dbReference>
<evidence type="ECO:0000259" key="6">
    <source>
        <dbReference type="Pfam" id="PF07976"/>
    </source>
</evidence>
<dbReference type="EMBL" id="RSCE01000016">
    <property type="protein sequence ID" value="RSH77416.1"/>
    <property type="molecule type" value="Genomic_DNA"/>
</dbReference>
<dbReference type="Gene3D" id="3.30.9.10">
    <property type="entry name" value="D-Amino Acid Oxidase, subunit A, domain 2"/>
    <property type="match status" value="1"/>
</dbReference>
<proteinExistence type="inferred from homology"/>
<dbReference type="InterPro" id="IPR012941">
    <property type="entry name" value="Phe_hydrox_C_dim_dom"/>
</dbReference>
<evidence type="ECO:0000313" key="7">
    <source>
        <dbReference type="EMBL" id="RSH77416.1"/>
    </source>
</evidence>
<dbReference type="RefSeq" id="XP_028472563.1">
    <property type="nucleotide sequence ID" value="XM_028619067.1"/>
</dbReference>
<accession>A0A427XF16</accession>
<dbReference type="AlphaFoldDB" id="A0A427XF16"/>
<dbReference type="GeneID" id="39587925"/>
<dbReference type="CDD" id="cd02979">
    <property type="entry name" value="PHOX_C"/>
    <property type="match status" value="1"/>
</dbReference>
<dbReference type="InterPro" id="IPR036249">
    <property type="entry name" value="Thioredoxin-like_sf"/>
</dbReference>
<evidence type="ECO:0000256" key="3">
    <source>
        <dbReference type="ARBA" id="ARBA00022827"/>
    </source>
</evidence>
<evidence type="ECO:0000256" key="2">
    <source>
        <dbReference type="ARBA" id="ARBA00022630"/>
    </source>
</evidence>
<dbReference type="SUPFAM" id="SSF54373">
    <property type="entry name" value="FAD-linked reductases, C-terminal domain"/>
    <property type="match status" value="1"/>
</dbReference>
<evidence type="ECO:0008006" key="9">
    <source>
        <dbReference type="Google" id="ProtNLM"/>
    </source>
</evidence>
<protein>
    <recommendedName>
        <fullName evidence="9">Phenol 2-monooxygenase</fullName>
    </recommendedName>
</protein>
<keyword evidence="4" id="KW-0560">Oxidoreductase</keyword>
<dbReference type="GO" id="GO:0071949">
    <property type="term" value="F:FAD binding"/>
    <property type="evidence" value="ECO:0007669"/>
    <property type="project" value="InterPro"/>
</dbReference>
<evidence type="ECO:0000256" key="1">
    <source>
        <dbReference type="ARBA" id="ARBA00007801"/>
    </source>
</evidence>
<gene>
    <name evidence="7" type="ORF">EHS24_003382</name>
</gene>
<dbReference type="SUPFAM" id="SSF51905">
    <property type="entry name" value="FAD/NAD(P)-binding domain"/>
    <property type="match status" value="1"/>
</dbReference>
<feature type="domain" description="Phenol hydroxylase-like C-terminal dimerisation" evidence="6">
    <location>
        <begin position="463"/>
        <end position="657"/>
    </location>
</feature>
<evidence type="ECO:0000256" key="4">
    <source>
        <dbReference type="ARBA" id="ARBA00023002"/>
    </source>
</evidence>
<dbReference type="STRING" id="105984.A0A427XF16"/>
<comment type="similarity">
    <text evidence="1">Belongs to the PheA/TfdB FAD monooxygenase family.</text>
</comment>
<organism evidence="7 8">
    <name type="scientific">Apiotrichum porosum</name>
    <dbReference type="NCBI Taxonomy" id="105984"/>
    <lineage>
        <taxon>Eukaryota</taxon>
        <taxon>Fungi</taxon>
        <taxon>Dikarya</taxon>
        <taxon>Basidiomycota</taxon>
        <taxon>Agaricomycotina</taxon>
        <taxon>Tremellomycetes</taxon>
        <taxon>Trichosporonales</taxon>
        <taxon>Trichosporonaceae</taxon>
        <taxon>Apiotrichum</taxon>
    </lineage>
</organism>